<feature type="active site" description="Proton donor" evidence="13">
    <location>
        <position position="242"/>
    </location>
</feature>
<dbReference type="GO" id="GO:0005509">
    <property type="term" value="F:calcium ion binding"/>
    <property type="evidence" value="ECO:0007669"/>
    <property type="project" value="InterPro"/>
</dbReference>
<dbReference type="Proteomes" id="UP001324427">
    <property type="component" value="Unassembled WGS sequence"/>
</dbReference>
<evidence type="ECO:0000256" key="16">
    <source>
        <dbReference type="PIRSR" id="PIRSR001024-5"/>
    </source>
</evidence>
<evidence type="ECO:0000256" key="1">
    <source>
        <dbReference type="ARBA" id="ARBA00000548"/>
    </source>
</evidence>
<keyword evidence="9 15" id="KW-1015">Disulfide bond</keyword>
<evidence type="ECO:0000256" key="2">
    <source>
        <dbReference type="ARBA" id="ARBA00001913"/>
    </source>
</evidence>
<keyword evidence="20" id="KW-1185">Reference proteome</keyword>
<feature type="chain" id="PRO_5043429372" description="alpha-amylase" evidence="17">
    <location>
        <begin position="24"/>
        <end position="491"/>
    </location>
</feature>
<dbReference type="FunFam" id="3.20.20.80:FF:000120">
    <property type="entry name" value="Alpha-amylase A"/>
    <property type="match status" value="1"/>
</dbReference>
<feature type="binding site" evidence="16">
    <location>
        <position position="139"/>
    </location>
    <ligand>
        <name>substrate</name>
    </ligand>
</feature>
<keyword evidence="12" id="KW-0326">Glycosidase</keyword>
<keyword evidence="11" id="KW-0119">Carbohydrate metabolism</keyword>
<evidence type="ECO:0000256" key="10">
    <source>
        <dbReference type="ARBA" id="ARBA00023180"/>
    </source>
</evidence>
<evidence type="ECO:0000256" key="3">
    <source>
        <dbReference type="ARBA" id="ARBA00008061"/>
    </source>
</evidence>
<organism evidence="19 20">
    <name type="scientific">Oleoguttula mirabilis</name>
    <dbReference type="NCBI Taxonomy" id="1507867"/>
    <lineage>
        <taxon>Eukaryota</taxon>
        <taxon>Fungi</taxon>
        <taxon>Dikarya</taxon>
        <taxon>Ascomycota</taxon>
        <taxon>Pezizomycotina</taxon>
        <taxon>Dothideomycetes</taxon>
        <taxon>Dothideomycetidae</taxon>
        <taxon>Mycosphaerellales</taxon>
        <taxon>Teratosphaeriaceae</taxon>
        <taxon>Oleoguttula</taxon>
    </lineage>
</organism>
<dbReference type="InterPro" id="IPR013777">
    <property type="entry name" value="A-amylase-like"/>
</dbReference>
<feature type="site" description="Transition state stabilizer" evidence="14">
    <location>
        <position position="312"/>
    </location>
</feature>
<evidence type="ECO:0000256" key="7">
    <source>
        <dbReference type="ARBA" id="ARBA00022801"/>
    </source>
</evidence>
<evidence type="ECO:0000259" key="18">
    <source>
        <dbReference type="SMART" id="SM00642"/>
    </source>
</evidence>
<feature type="signal peptide" evidence="17">
    <location>
        <begin position="1"/>
        <end position="23"/>
    </location>
</feature>
<keyword evidence="8" id="KW-0106">Calcium</keyword>
<dbReference type="InterPro" id="IPR017853">
    <property type="entry name" value="GH"/>
</dbReference>
<dbReference type="EC" id="3.2.1.1" evidence="4"/>
<feature type="binding site" evidence="16">
    <location>
        <position position="359"/>
    </location>
    <ligand>
        <name>substrate</name>
    </ligand>
</feature>
<comment type="similarity">
    <text evidence="3">Belongs to the glycosyl hydrolase 13 family.</text>
</comment>
<feature type="disulfide bond" evidence="15">
    <location>
        <begin position="166"/>
        <end position="179"/>
    </location>
</feature>
<feature type="binding site" evidence="16">
    <location>
        <position position="216"/>
    </location>
    <ligand>
        <name>substrate</name>
    </ligand>
</feature>
<feature type="disulfide bond" evidence="15">
    <location>
        <begin position="53"/>
        <end position="61"/>
    </location>
</feature>
<evidence type="ECO:0000256" key="14">
    <source>
        <dbReference type="PIRSR" id="PIRSR001024-2"/>
    </source>
</evidence>
<reference evidence="19 20" key="1">
    <citation type="submission" date="2021-11" db="EMBL/GenBank/DDBJ databases">
        <title>Black yeast isolated from Biological Soil Crust.</title>
        <authorList>
            <person name="Kurbessoian T."/>
        </authorList>
    </citation>
    <scope>NUCLEOTIDE SEQUENCE [LARGE SCALE GENOMIC DNA]</scope>
    <source>
        <strain evidence="19 20">CCFEE 5522</strain>
    </source>
</reference>
<dbReference type="PIRSF" id="PIRSF001024">
    <property type="entry name" value="Alph-amyl_fung"/>
    <property type="match status" value="1"/>
</dbReference>
<dbReference type="Pfam" id="PF09260">
    <property type="entry name" value="A_amylase_dom_C"/>
    <property type="match status" value="1"/>
</dbReference>
<feature type="active site" description="Nucleophile" evidence="13">
    <location>
        <position position="218"/>
    </location>
</feature>
<feature type="disulfide bond" evidence="15">
    <location>
        <begin position="454"/>
        <end position="489"/>
    </location>
</feature>
<sequence length="491" mass="53783">MTTSLLLQLSSLSAALLVPSTLAATPAQWRSRSIYQVLTDRFARADNSTVHPCDVTLNEYCGGTWKGIEYKLDYISNMGFDAIWISPITKNTADGYHGYYQTDLYSLNSNFGTAQDLKDLSQALHDRNMYLMVDVVTNHFGSETADDIDYASFVPFNDSSYFHSYCEIDYDNQTSAEICWLYDNLPDLRTEDQDVVDAYSTWIGELVANYSIDGLRIDSVKDVDKASMPPFCEAAGVYCLGELSNNDPSYAYPYQDVLNGGGIINYPIYFSFNETFIYSGHATTADLAYNIYLDRNNSVDSTLHGTFTENHDNPRVAWHNPDITVAANAIGWTLLTDGIPIIYYGQEQHLAGADDPGCREAMWLEENGSYNTTAPLHNTTAYLNQVRTWAVQNSANYTTTKNVALNYSDSQIAMQKDVIRTILTFAGEGQVASTFTTVGAGFGAGVTVVDVISCATYTATSAGEVTVGIGGGAMVVMLTAGFLAGSTICGY</sequence>
<evidence type="ECO:0000256" key="4">
    <source>
        <dbReference type="ARBA" id="ARBA00012595"/>
    </source>
</evidence>
<dbReference type="InterPro" id="IPR006047">
    <property type="entry name" value="GH13_cat_dom"/>
</dbReference>
<evidence type="ECO:0000313" key="19">
    <source>
        <dbReference type="EMBL" id="KAK4541764.1"/>
    </source>
</evidence>
<dbReference type="CDD" id="cd11319">
    <property type="entry name" value="AmyAc_euk_AmyA"/>
    <property type="match status" value="1"/>
</dbReference>
<evidence type="ECO:0000313" key="20">
    <source>
        <dbReference type="Proteomes" id="UP001324427"/>
    </source>
</evidence>
<evidence type="ECO:0000256" key="9">
    <source>
        <dbReference type="ARBA" id="ARBA00023157"/>
    </source>
</evidence>
<dbReference type="GO" id="GO:0004556">
    <property type="term" value="F:alpha-amylase activity"/>
    <property type="evidence" value="ECO:0007669"/>
    <property type="project" value="UniProtKB-EC"/>
</dbReference>
<name>A0AAV9J9I8_9PEZI</name>
<evidence type="ECO:0000256" key="17">
    <source>
        <dbReference type="SAM" id="SignalP"/>
    </source>
</evidence>
<dbReference type="PANTHER" id="PTHR10357">
    <property type="entry name" value="ALPHA-AMYLASE FAMILY MEMBER"/>
    <property type="match status" value="1"/>
</dbReference>
<keyword evidence="7" id="KW-0378">Hydrolase</keyword>
<evidence type="ECO:0000256" key="13">
    <source>
        <dbReference type="PIRSR" id="PIRSR001024-1"/>
    </source>
</evidence>
<evidence type="ECO:0000256" key="5">
    <source>
        <dbReference type="ARBA" id="ARBA00022723"/>
    </source>
</evidence>
<dbReference type="SUPFAM" id="SSF51445">
    <property type="entry name" value="(Trans)glycosidases"/>
    <property type="match status" value="1"/>
</dbReference>
<evidence type="ECO:0000256" key="15">
    <source>
        <dbReference type="PIRSR" id="PIRSR001024-4"/>
    </source>
</evidence>
<comment type="caution">
    <text evidence="19">The sequence shown here is derived from an EMBL/GenBank/DDBJ whole genome shotgun (WGS) entry which is preliminary data.</text>
</comment>
<evidence type="ECO:0000256" key="6">
    <source>
        <dbReference type="ARBA" id="ARBA00022729"/>
    </source>
</evidence>
<dbReference type="Gene3D" id="2.60.40.1180">
    <property type="entry name" value="Golgi alpha-mannosidase II"/>
    <property type="match status" value="1"/>
</dbReference>
<keyword evidence="5" id="KW-0479">Metal-binding</keyword>
<protein>
    <recommendedName>
        <fullName evidence="4">alpha-amylase</fullName>
        <ecNumber evidence="4">3.2.1.1</ecNumber>
    </recommendedName>
</protein>
<dbReference type="PANTHER" id="PTHR10357:SF215">
    <property type="entry name" value="ALPHA-AMYLASE 1"/>
    <property type="match status" value="1"/>
</dbReference>
<comment type="cofactor">
    <cofactor evidence="2">
        <name>Ca(2+)</name>
        <dbReference type="ChEBI" id="CHEBI:29108"/>
    </cofactor>
</comment>
<evidence type="ECO:0000256" key="8">
    <source>
        <dbReference type="ARBA" id="ARBA00022837"/>
    </source>
</evidence>
<dbReference type="Pfam" id="PF00128">
    <property type="entry name" value="Alpha-amylase"/>
    <property type="match status" value="1"/>
</dbReference>
<accession>A0AAV9J9I8</accession>
<dbReference type="AlphaFoldDB" id="A0AAV9J9I8"/>
<dbReference type="GO" id="GO:0016052">
    <property type="term" value="P:carbohydrate catabolic process"/>
    <property type="evidence" value="ECO:0007669"/>
    <property type="project" value="InterPro"/>
</dbReference>
<dbReference type="EMBL" id="JAVFHQ010000049">
    <property type="protein sequence ID" value="KAK4541764.1"/>
    <property type="molecule type" value="Genomic_DNA"/>
</dbReference>
<comment type="catalytic activity">
    <reaction evidence="1">
        <text>Endohydrolysis of (1-&gt;4)-alpha-D-glucosidic linkages in polysaccharides containing three or more (1-&gt;4)-alpha-linked D-glucose units.</text>
        <dbReference type="EC" id="3.2.1.1"/>
    </reaction>
</comment>
<evidence type="ECO:0000256" key="12">
    <source>
        <dbReference type="ARBA" id="ARBA00023295"/>
    </source>
</evidence>
<dbReference type="InterPro" id="IPR015340">
    <property type="entry name" value="A_amylase_C_dom"/>
</dbReference>
<feature type="binding site" evidence="16">
    <location>
        <position position="312"/>
    </location>
    <ligand>
        <name>substrate</name>
    </ligand>
</feature>
<gene>
    <name evidence="19" type="ORF">LTR36_007473</name>
</gene>
<evidence type="ECO:0000256" key="11">
    <source>
        <dbReference type="ARBA" id="ARBA00023277"/>
    </source>
</evidence>
<keyword evidence="10" id="KW-0325">Glycoprotein</keyword>
<dbReference type="SMART" id="SM00642">
    <property type="entry name" value="Aamy"/>
    <property type="match status" value="1"/>
</dbReference>
<proteinExistence type="inferred from homology"/>
<keyword evidence="6 17" id="KW-0732">Signal</keyword>
<dbReference type="SUPFAM" id="SSF51011">
    <property type="entry name" value="Glycosyl hydrolase domain"/>
    <property type="match status" value="1"/>
</dbReference>
<feature type="domain" description="Glycosyl hydrolase family 13 catalytic" evidence="18">
    <location>
        <begin position="36"/>
        <end position="387"/>
    </location>
</feature>
<dbReference type="InterPro" id="IPR013780">
    <property type="entry name" value="Glyco_hydro_b"/>
</dbReference>
<dbReference type="Gene3D" id="3.20.20.80">
    <property type="entry name" value="Glycosidases"/>
    <property type="match status" value="1"/>
</dbReference>